<dbReference type="SUPFAM" id="SSF51206">
    <property type="entry name" value="cAMP-binding domain-like"/>
    <property type="match status" value="3"/>
</dbReference>
<dbReference type="GO" id="GO:0042391">
    <property type="term" value="P:regulation of membrane potential"/>
    <property type="evidence" value="ECO:0007669"/>
    <property type="project" value="TreeGrafter"/>
</dbReference>
<feature type="domain" description="Cyclic nucleotide-binding" evidence="2">
    <location>
        <begin position="167"/>
        <end position="245"/>
    </location>
</feature>
<dbReference type="Gene3D" id="1.10.287.70">
    <property type="match status" value="1"/>
</dbReference>
<feature type="transmembrane region" description="Helical" evidence="1">
    <location>
        <begin position="370"/>
        <end position="387"/>
    </location>
</feature>
<keyword evidence="1" id="KW-1133">Transmembrane helix</keyword>
<dbReference type="InterPro" id="IPR014710">
    <property type="entry name" value="RmlC-like_jellyroll"/>
</dbReference>
<keyword evidence="4" id="KW-1185">Reference proteome</keyword>
<feature type="domain" description="Cyclic nucleotide-binding" evidence="2">
    <location>
        <begin position="674"/>
        <end position="773"/>
    </location>
</feature>
<evidence type="ECO:0000259" key="2">
    <source>
        <dbReference type="PROSITE" id="PS50042"/>
    </source>
</evidence>
<proteinExistence type="predicted"/>
<reference evidence="3" key="1">
    <citation type="submission" date="2022-01" db="EMBL/GenBank/DDBJ databases">
        <authorList>
            <person name="King R."/>
        </authorList>
    </citation>
    <scope>NUCLEOTIDE SEQUENCE</scope>
</reference>
<dbReference type="InterPro" id="IPR000595">
    <property type="entry name" value="cNMP-bd_dom"/>
</dbReference>
<dbReference type="PANTHER" id="PTHR10217">
    <property type="entry name" value="VOLTAGE AND LIGAND GATED POTASSIUM CHANNEL"/>
    <property type="match status" value="1"/>
</dbReference>
<evidence type="ECO:0000313" key="4">
    <source>
        <dbReference type="Proteomes" id="UP001153709"/>
    </source>
</evidence>
<dbReference type="Pfam" id="PF00027">
    <property type="entry name" value="cNMP_binding"/>
    <property type="match status" value="2"/>
</dbReference>
<keyword evidence="1" id="KW-0812">Transmembrane</keyword>
<feature type="transmembrane region" description="Helical" evidence="1">
    <location>
        <begin position="570"/>
        <end position="596"/>
    </location>
</feature>
<protein>
    <recommendedName>
        <fullName evidence="2">Cyclic nucleotide-binding domain-containing protein</fullName>
    </recommendedName>
</protein>
<feature type="transmembrane region" description="Helical" evidence="1">
    <location>
        <begin position="311"/>
        <end position="329"/>
    </location>
</feature>
<feature type="transmembrane region" description="Helical" evidence="1">
    <location>
        <begin position="472"/>
        <end position="494"/>
    </location>
</feature>
<dbReference type="InterPro" id="IPR050818">
    <property type="entry name" value="KCNH_animal-type"/>
</dbReference>
<sequence length="954" mass="111050">MSQARYCLRPELRILHRSLLLNSLPKYILRNISSEMKTVILPAGESIYFQYVVKSGMVCIEDGGIEILHDDDEESPVIYFGTGTIFEIWAYTFENIAASNRFYALLKVNRLLRLYRVTDVVYIVMGSNYPNLLSSKETYPDNQNPKNALLNSVYFTLIEKDAKMWLLPKNETLYIRGDPTRIMYIISEGFCKLYNSENNPEKSVGPGSYLGYLEAIYCIPKKHTVVSTTDCRLICLEYAVMEKIFKLFPKELDFLEKTKYRDELVAEIRKFERVERELPVISHVITQDEEAFVNINKTDYFKLYKTKLGPFWFISFLFLPATIHPEGLFIRVWCVLRAFLITIQGIVLILLIMLPPFANEMSWIDFTCQLTLYLDMYLGLHIGYYDGKGMLRVHPVYTAWYYFTHGFLLDLIAAISWPLFMFHAEDEDVDKIFFHSTHCFWNLLKLVQFIKVYKCLLYFQNRTFESFVSIRILKSFLFIIVITNFLTGLAVNYYCQFVTVSNFTNNLSVHDTAERRINLIRCKDAFFQDTWMPTFPDMNEIYTAGMYIILSLLTNTGIGDIIAMTTTTKIATVLIIILGYFIFAMLTVTVCSIMLAEAEESFEFRQNSLEMLKFLKRNQIPPTLKKQVVNHLELIWTRSQGFNIKSQELLSSGSYFNPEFLMHRNEMLLKTIPLFPNLDENYLNILLSKMRILYFQKGDSIIRYKDVMSDIYIVVSGQVDICNKHGEHMYTLGPAGVFGNIRKTANSSSTLCVKARRNVEIWALDTETFFNTISYYPIVLKDTERYFKEHTNYLVAKSTSQFDFFGSSKELDDLESDTESTTKTGDITITEKCATDFFLPNKWFKFSLNPDHILFNVVDIITLLASLLNIYFIPYVFVTQDSSTFGFLHLCLEPIFYLRVFIKLHKAYVNTYGSTINVNSIICKKYLNNPGEIFWDLIPNLPVGLLCFIFRREE</sequence>
<organism evidence="3 4">
    <name type="scientific">Diabrotica balteata</name>
    <name type="common">Banded cucumber beetle</name>
    <dbReference type="NCBI Taxonomy" id="107213"/>
    <lineage>
        <taxon>Eukaryota</taxon>
        <taxon>Metazoa</taxon>
        <taxon>Ecdysozoa</taxon>
        <taxon>Arthropoda</taxon>
        <taxon>Hexapoda</taxon>
        <taxon>Insecta</taxon>
        <taxon>Pterygota</taxon>
        <taxon>Neoptera</taxon>
        <taxon>Endopterygota</taxon>
        <taxon>Coleoptera</taxon>
        <taxon>Polyphaga</taxon>
        <taxon>Cucujiformia</taxon>
        <taxon>Chrysomeloidea</taxon>
        <taxon>Chrysomelidae</taxon>
        <taxon>Galerucinae</taxon>
        <taxon>Diabroticina</taxon>
        <taxon>Diabroticites</taxon>
        <taxon>Diabrotica</taxon>
    </lineage>
</organism>
<dbReference type="GO" id="GO:0005249">
    <property type="term" value="F:voltage-gated potassium channel activity"/>
    <property type="evidence" value="ECO:0007669"/>
    <property type="project" value="TreeGrafter"/>
</dbReference>
<feature type="transmembrane region" description="Helical" evidence="1">
    <location>
        <begin position="336"/>
        <end position="358"/>
    </location>
</feature>
<dbReference type="Gene3D" id="2.60.120.10">
    <property type="entry name" value="Jelly Rolls"/>
    <property type="match status" value="3"/>
</dbReference>
<feature type="transmembrane region" description="Helical" evidence="1">
    <location>
        <begin position="399"/>
        <end position="420"/>
    </location>
</feature>
<keyword evidence="1" id="KW-0472">Membrane</keyword>
<name>A0A9N9TCY4_DIABA</name>
<dbReference type="PROSITE" id="PS50042">
    <property type="entry name" value="CNMP_BINDING_3"/>
    <property type="match status" value="3"/>
</dbReference>
<dbReference type="InterPro" id="IPR018490">
    <property type="entry name" value="cNMP-bd_dom_sf"/>
</dbReference>
<dbReference type="SMART" id="SM00100">
    <property type="entry name" value="cNMP"/>
    <property type="match status" value="3"/>
</dbReference>
<dbReference type="GO" id="GO:0005886">
    <property type="term" value="C:plasma membrane"/>
    <property type="evidence" value="ECO:0007669"/>
    <property type="project" value="TreeGrafter"/>
</dbReference>
<dbReference type="AlphaFoldDB" id="A0A9N9TCY4"/>
<evidence type="ECO:0000313" key="3">
    <source>
        <dbReference type="EMBL" id="CAG9841133.1"/>
    </source>
</evidence>
<dbReference type="CDD" id="cd00038">
    <property type="entry name" value="CAP_ED"/>
    <property type="match status" value="2"/>
</dbReference>
<dbReference type="Proteomes" id="UP001153709">
    <property type="component" value="Chromosome 9"/>
</dbReference>
<dbReference type="OrthoDB" id="415460at2759"/>
<dbReference type="PANTHER" id="PTHR10217:SF548">
    <property type="entry name" value="GH12235P"/>
    <property type="match status" value="1"/>
</dbReference>
<gene>
    <name evidence="3" type="ORF">DIABBA_LOCUS13722</name>
</gene>
<feature type="transmembrane region" description="Helical" evidence="1">
    <location>
        <begin position="853"/>
        <end position="873"/>
    </location>
</feature>
<feature type="transmembrane region" description="Helical" evidence="1">
    <location>
        <begin position="885"/>
        <end position="902"/>
    </location>
</feature>
<accession>A0A9N9TCY4</accession>
<feature type="domain" description="Cyclic nucleotide-binding" evidence="2">
    <location>
        <begin position="20"/>
        <end position="86"/>
    </location>
</feature>
<evidence type="ECO:0000256" key="1">
    <source>
        <dbReference type="SAM" id="Phobius"/>
    </source>
</evidence>
<dbReference type="SUPFAM" id="SSF81324">
    <property type="entry name" value="Voltage-gated potassium channels"/>
    <property type="match status" value="1"/>
</dbReference>
<feature type="transmembrane region" description="Helical" evidence="1">
    <location>
        <begin position="541"/>
        <end position="563"/>
    </location>
</feature>
<dbReference type="EMBL" id="OU898284">
    <property type="protein sequence ID" value="CAG9841133.1"/>
    <property type="molecule type" value="Genomic_DNA"/>
</dbReference>